<name>A0A845AM50_9SPHN</name>
<proteinExistence type="predicted"/>
<evidence type="ECO:0000259" key="1">
    <source>
        <dbReference type="Pfam" id="PF00561"/>
    </source>
</evidence>
<dbReference type="AlphaFoldDB" id="A0A845AM50"/>
<organism evidence="2 3">
    <name type="scientific">Parerythrobacter jejuensis</name>
    <dbReference type="NCBI Taxonomy" id="795812"/>
    <lineage>
        <taxon>Bacteria</taxon>
        <taxon>Pseudomonadati</taxon>
        <taxon>Pseudomonadota</taxon>
        <taxon>Alphaproteobacteria</taxon>
        <taxon>Sphingomonadales</taxon>
        <taxon>Erythrobacteraceae</taxon>
        <taxon>Parerythrobacter</taxon>
    </lineage>
</organism>
<evidence type="ECO:0000313" key="2">
    <source>
        <dbReference type="EMBL" id="MXP31862.1"/>
    </source>
</evidence>
<dbReference type="GO" id="GO:0016787">
    <property type="term" value="F:hydrolase activity"/>
    <property type="evidence" value="ECO:0007669"/>
    <property type="project" value="UniProtKB-KW"/>
</dbReference>
<accession>A0A845AM50</accession>
<evidence type="ECO:0000313" key="3">
    <source>
        <dbReference type="Proteomes" id="UP000446786"/>
    </source>
</evidence>
<dbReference type="Pfam" id="PF00561">
    <property type="entry name" value="Abhydrolase_1"/>
    <property type="match status" value="1"/>
</dbReference>
<dbReference type="GO" id="GO:0016020">
    <property type="term" value="C:membrane"/>
    <property type="evidence" value="ECO:0007669"/>
    <property type="project" value="TreeGrafter"/>
</dbReference>
<feature type="domain" description="AB hydrolase-1" evidence="1">
    <location>
        <begin position="31"/>
        <end position="273"/>
    </location>
</feature>
<dbReference type="OrthoDB" id="9791366at2"/>
<dbReference type="RefSeq" id="WP_160779264.1">
    <property type="nucleotide sequence ID" value="NZ_BAAAZF010000001.1"/>
</dbReference>
<dbReference type="PRINTS" id="PR00111">
    <property type="entry name" value="ABHYDROLASE"/>
</dbReference>
<dbReference type="InterPro" id="IPR050266">
    <property type="entry name" value="AB_hydrolase_sf"/>
</dbReference>
<gene>
    <name evidence="2" type="ORF">GRI94_08500</name>
</gene>
<dbReference type="EMBL" id="WTYE01000001">
    <property type="protein sequence ID" value="MXP31862.1"/>
    <property type="molecule type" value="Genomic_DNA"/>
</dbReference>
<comment type="caution">
    <text evidence="2">The sequence shown here is derived from an EMBL/GenBank/DDBJ whole genome shotgun (WGS) entry which is preliminary data.</text>
</comment>
<protein>
    <submittedName>
        <fullName evidence="2">Alpha/beta fold hydrolase</fullName>
    </submittedName>
</protein>
<keyword evidence="2" id="KW-0378">Hydrolase</keyword>
<dbReference type="InterPro" id="IPR029058">
    <property type="entry name" value="AB_hydrolase_fold"/>
</dbReference>
<dbReference type="Gene3D" id="3.40.50.1820">
    <property type="entry name" value="alpha/beta hydrolase"/>
    <property type="match status" value="1"/>
</dbReference>
<dbReference type="InterPro" id="IPR000073">
    <property type="entry name" value="AB_hydrolase_1"/>
</dbReference>
<dbReference type="PANTHER" id="PTHR43798">
    <property type="entry name" value="MONOACYLGLYCEROL LIPASE"/>
    <property type="match status" value="1"/>
</dbReference>
<dbReference type="Proteomes" id="UP000446786">
    <property type="component" value="Unassembled WGS sequence"/>
</dbReference>
<keyword evidence="3" id="KW-1185">Reference proteome</keyword>
<reference evidence="2 3" key="1">
    <citation type="submission" date="2019-12" db="EMBL/GenBank/DDBJ databases">
        <title>Genomic-based taxomic classification of the family Erythrobacteraceae.</title>
        <authorList>
            <person name="Xu L."/>
        </authorList>
    </citation>
    <scope>NUCLEOTIDE SEQUENCE [LARGE SCALE GENOMIC DNA]</scope>
    <source>
        <strain evidence="2 3">JCM 16677</strain>
    </source>
</reference>
<dbReference type="SUPFAM" id="SSF53474">
    <property type="entry name" value="alpha/beta-Hydrolases"/>
    <property type="match status" value="1"/>
</dbReference>
<sequence length="287" mass="31018">MDQPFADRFWESDDGLKLHYRDYSGDPEHVPVVCMHGLTRNARDFAELAAHLAGNRRVIVPEMRGRGNSDYAKGSESYAPPRYVQDVEILLKQLDISRFIAIGTSLGGLMTMLLALAGPERIVGAVLNDIGPVVEPEGIEGIRSYVGQGGSFPTWIHAAKALEEVHAHAHPGFGLEDWLAMAKRVMVIGQGGRISFDYDMAIADPFRAADSNAVPPDGWPAFEALAGTPLLLVRGAHSNILSPETVAQMQSRHSGMEVVTIADTGHAPLLTEPEAVAAIDRLLEPLA</sequence>
<dbReference type="PANTHER" id="PTHR43798:SF33">
    <property type="entry name" value="HYDROLASE, PUTATIVE (AFU_ORTHOLOGUE AFUA_2G14860)-RELATED"/>
    <property type="match status" value="1"/>
</dbReference>